<feature type="domain" description="C2H2-type" evidence="10">
    <location>
        <begin position="34"/>
        <end position="61"/>
    </location>
</feature>
<dbReference type="PANTHER" id="PTHR45801">
    <property type="entry name" value="OS07G0101800 PROTEIN"/>
    <property type="match status" value="1"/>
</dbReference>
<protein>
    <recommendedName>
        <fullName evidence="10">C2H2-type domain-containing protein</fullName>
    </recommendedName>
</protein>
<evidence type="ECO:0000256" key="1">
    <source>
        <dbReference type="ARBA" id="ARBA00004123"/>
    </source>
</evidence>
<evidence type="ECO:0000256" key="9">
    <source>
        <dbReference type="SAM" id="MobiDB-lite"/>
    </source>
</evidence>
<accession>A0A7N0UDM5</accession>
<evidence type="ECO:0000256" key="7">
    <source>
        <dbReference type="ARBA" id="ARBA00023242"/>
    </source>
</evidence>
<keyword evidence="5" id="KW-0805">Transcription regulation</keyword>
<dbReference type="PROSITE" id="PS00028">
    <property type="entry name" value="ZINC_FINGER_C2H2_1"/>
    <property type="match status" value="1"/>
</dbReference>
<evidence type="ECO:0000313" key="12">
    <source>
        <dbReference type="Proteomes" id="UP000594263"/>
    </source>
</evidence>
<evidence type="ECO:0000256" key="8">
    <source>
        <dbReference type="PROSITE-ProRule" id="PRU00042"/>
    </source>
</evidence>
<sequence length="184" mass="19892">MAEAGKQLRSSGSSSDESDPAKDEGAAGAVRRSFECTYCKRGFTNAQALGGHMNLHRKDRAKAKQTSVAAKKVSSYADDPNCGMSYRQIAPMSSSTADIGYANWEAQRMISSHHTHRPAAVLNSPAGGYPGPIIGTGLELRPNLSLRVGSASSNYVAWNNNIEDDHEEDNKDEDVDLELRLGHR</sequence>
<name>A0A7N0UDM5_KALFE</name>
<dbReference type="GO" id="GO:0008270">
    <property type="term" value="F:zinc ion binding"/>
    <property type="evidence" value="ECO:0007669"/>
    <property type="project" value="UniProtKB-KW"/>
</dbReference>
<dbReference type="PANTHER" id="PTHR45801:SF111">
    <property type="entry name" value="C2H2 AND C2HC ZINC FINGERS SUPERFAMILY PROTEIN"/>
    <property type="match status" value="1"/>
</dbReference>
<evidence type="ECO:0000256" key="5">
    <source>
        <dbReference type="ARBA" id="ARBA00023015"/>
    </source>
</evidence>
<dbReference type="SUPFAM" id="SSF57667">
    <property type="entry name" value="beta-beta-alpha zinc fingers"/>
    <property type="match status" value="1"/>
</dbReference>
<keyword evidence="6" id="KW-0804">Transcription</keyword>
<keyword evidence="3 8" id="KW-0863">Zinc-finger</keyword>
<dbReference type="AlphaFoldDB" id="A0A7N0UDM5"/>
<dbReference type="InterPro" id="IPR036236">
    <property type="entry name" value="Znf_C2H2_sf"/>
</dbReference>
<reference evidence="11" key="1">
    <citation type="submission" date="2021-01" db="UniProtKB">
        <authorList>
            <consortium name="EnsemblPlants"/>
        </authorList>
    </citation>
    <scope>IDENTIFICATION</scope>
</reference>
<feature type="compositionally biased region" description="Acidic residues" evidence="9">
    <location>
        <begin position="165"/>
        <end position="176"/>
    </location>
</feature>
<comment type="subcellular location">
    <subcellularLocation>
        <location evidence="1">Nucleus</location>
    </subcellularLocation>
</comment>
<dbReference type="Gramene" id="Kaladp0062s0091.1.v1.1">
    <property type="protein sequence ID" value="Kaladp0062s0091.1.v1.1.CDS.1"/>
    <property type="gene ID" value="Kaladp0062s0091.v1.1"/>
</dbReference>
<organism evidence="11 12">
    <name type="scientific">Kalanchoe fedtschenkoi</name>
    <name type="common">Lavender scallops</name>
    <name type="synonym">South American air plant</name>
    <dbReference type="NCBI Taxonomy" id="63787"/>
    <lineage>
        <taxon>Eukaryota</taxon>
        <taxon>Viridiplantae</taxon>
        <taxon>Streptophyta</taxon>
        <taxon>Embryophyta</taxon>
        <taxon>Tracheophyta</taxon>
        <taxon>Spermatophyta</taxon>
        <taxon>Magnoliopsida</taxon>
        <taxon>eudicotyledons</taxon>
        <taxon>Gunneridae</taxon>
        <taxon>Pentapetalae</taxon>
        <taxon>Saxifragales</taxon>
        <taxon>Crassulaceae</taxon>
        <taxon>Kalanchoe</taxon>
    </lineage>
</organism>
<dbReference type="Gene3D" id="3.30.160.60">
    <property type="entry name" value="Classic Zinc Finger"/>
    <property type="match status" value="1"/>
</dbReference>
<evidence type="ECO:0000256" key="6">
    <source>
        <dbReference type="ARBA" id="ARBA00023163"/>
    </source>
</evidence>
<dbReference type="InterPro" id="IPR013087">
    <property type="entry name" value="Znf_C2H2_type"/>
</dbReference>
<dbReference type="EnsemblPlants" id="Kaladp0062s0091.1.v1.1">
    <property type="protein sequence ID" value="Kaladp0062s0091.1.v1.1.CDS.1"/>
    <property type="gene ID" value="Kaladp0062s0091.v1.1"/>
</dbReference>
<evidence type="ECO:0000313" key="11">
    <source>
        <dbReference type="EnsemblPlants" id="Kaladp0062s0091.1.v1.1.CDS.1"/>
    </source>
</evidence>
<feature type="region of interest" description="Disordered" evidence="9">
    <location>
        <begin position="1"/>
        <end position="28"/>
    </location>
</feature>
<proteinExistence type="predicted"/>
<evidence type="ECO:0000256" key="3">
    <source>
        <dbReference type="ARBA" id="ARBA00022771"/>
    </source>
</evidence>
<dbReference type="InterPro" id="IPR052426">
    <property type="entry name" value="Plant_dev_regulator"/>
</dbReference>
<evidence type="ECO:0000256" key="4">
    <source>
        <dbReference type="ARBA" id="ARBA00022833"/>
    </source>
</evidence>
<keyword evidence="7" id="KW-0539">Nucleus</keyword>
<dbReference type="PROSITE" id="PS50157">
    <property type="entry name" value="ZINC_FINGER_C2H2_2"/>
    <property type="match status" value="1"/>
</dbReference>
<keyword evidence="4" id="KW-0862">Zinc</keyword>
<evidence type="ECO:0000256" key="2">
    <source>
        <dbReference type="ARBA" id="ARBA00022723"/>
    </source>
</evidence>
<keyword evidence="12" id="KW-1185">Reference proteome</keyword>
<feature type="region of interest" description="Disordered" evidence="9">
    <location>
        <begin position="165"/>
        <end position="184"/>
    </location>
</feature>
<dbReference type="Pfam" id="PF13912">
    <property type="entry name" value="zf-C2H2_6"/>
    <property type="match status" value="1"/>
</dbReference>
<dbReference type="Proteomes" id="UP000594263">
    <property type="component" value="Unplaced"/>
</dbReference>
<dbReference type="GO" id="GO:0005634">
    <property type="term" value="C:nucleus"/>
    <property type="evidence" value="ECO:0007669"/>
    <property type="project" value="UniProtKB-SubCell"/>
</dbReference>
<evidence type="ECO:0000259" key="10">
    <source>
        <dbReference type="PROSITE" id="PS50157"/>
    </source>
</evidence>
<keyword evidence="2" id="KW-0479">Metal-binding</keyword>